<dbReference type="OrthoDB" id="4426339at2"/>
<dbReference type="AlphaFoldDB" id="A0A0A0K0P6"/>
<evidence type="ECO:0000313" key="2">
    <source>
        <dbReference type="Proteomes" id="UP000030013"/>
    </source>
</evidence>
<sequence length="203" mass="20651">MAQPAIVVDGRGGLPDEICRQLRLAGAARVHGGAYAADAAESLLALSPSERPAAVVLVDTHTVALEATTPWHRAGVPHLPVTCDGRVAVVGPLVVPGTGACWRCRALTAHDLDSIGAPCTRHASLDRVRLPSGSLGVLTAAVTATVVLAAVAGTSRLAGVSTEIEVEGPSVVHRHWGRHPLCTECAAGVAPSWPGPGQDTMAG</sequence>
<accession>A0A0A0K0P6</accession>
<evidence type="ECO:0008006" key="3">
    <source>
        <dbReference type="Google" id="ProtNLM"/>
    </source>
</evidence>
<dbReference type="EMBL" id="AVPL01000019">
    <property type="protein sequence ID" value="KGN41366.1"/>
    <property type="molecule type" value="Genomic_DNA"/>
</dbReference>
<name>A0A0A0K0P6_9MICO</name>
<dbReference type="STRING" id="1385519.N801_08020"/>
<organism evidence="1 2">
    <name type="scientific">Knoellia aerolata DSM 18566</name>
    <dbReference type="NCBI Taxonomy" id="1385519"/>
    <lineage>
        <taxon>Bacteria</taxon>
        <taxon>Bacillati</taxon>
        <taxon>Actinomycetota</taxon>
        <taxon>Actinomycetes</taxon>
        <taxon>Micrococcales</taxon>
        <taxon>Intrasporangiaceae</taxon>
        <taxon>Knoellia</taxon>
    </lineage>
</organism>
<reference evidence="1 2" key="1">
    <citation type="submission" date="2013-08" db="EMBL/GenBank/DDBJ databases">
        <title>The genome sequence of Knoellia aerolata.</title>
        <authorList>
            <person name="Zhu W."/>
            <person name="Wang G."/>
        </authorList>
    </citation>
    <scope>NUCLEOTIDE SEQUENCE [LARGE SCALE GENOMIC DNA]</scope>
    <source>
        <strain evidence="1 2">DSM 18566</strain>
    </source>
</reference>
<gene>
    <name evidence="1" type="ORF">N801_08020</name>
</gene>
<dbReference type="RefSeq" id="WP_035936634.1">
    <property type="nucleotide sequence ID" value="NZ_AVPL01000019.1"/>
</dbReference>
<dbReference type="Gene3D" id="3.40.50.720">
    <property type="entry name" value="NAD(P)-binding Rossmann-like Domain"/>
    <property type="match status" value="1"/>
</dbReference>
<evidence type="ECO:0000313" key="1">
    <source>
        <dbReference type="EMBL" id="KGN41366.1"/>
    </source>
</evidence>
<protein>
    <recommendedName>
        <fullName evidence="3">Bacteriocin biosynthesis cyclodehydratase domain-containing protein</fullName>
    </recommendedName>
</protein>
<comment type="caution">
    <text evidence="1">The sequence shown here is derived from an EMBL/GenBank/DDBJ whole genome shotgun (WGS) entry which is preliminary data.</text>
</comment>
<keyword evidence="2" id="KW-1185">Reference proteome</keyword>
<proteinExistence type="predicted"/>
<dbReference type="Proteomes" id="UP000030013">
    <property type="component" value="Unassembled WGS sequence"/>
</dbReference>